<feature type="compositionally biased region" description="Basic and acidic residues" evidence="13">
    <location>
        <begin position="262"/>
        <end position="271"/>
    </location>
</feature>
<keyword evidence="10" id="KW-0503">Monooxygenase</keyword>
<dbReference type="Pfam" id="PF00067">
    <property type="entry name" value="p450"/>
    <property type="match status" value="1"/>
</dbReference>
<dbReference type="GeneID" id="55989119"/>
<dbReference type="PRINTS" id="PR00385">
    <property type="entry name" value="P450"/>
</dbReference>
<evidence type="ECO:0000256" key="14">
    <source>
        <dbReference type="SAM" id="Phobius"/>
    </source>
</evidence>
<keyword evidence="8" id="KW-0560">Oxidoreductase</keyword>
<feature type="compositionally biased region" description="Low complexity" evidence="13">
    <location>
        <begin position="272"/>
        <end position="281"/>
    </location>
</feature>
<name>A0A7H8QL81_TALRU</name>
<gene>
    <name evidence="15" type="ORF">TRUGW13939_01609</name>
</gene>
<reference evidence="16" key="1">
    <citation type="submission" date="2020-06" db="EMBL/GenBank/DDBJ databases">
        <title>A chromosome-scale genome assembly of Talaromyces rugulosus W13939.</title>
        <authorList>
            <person name="Wang B."/>
            <person name="Guo L."/>
            <person name="Ye K."/>
            <person name="Wang L."/>
        </authorList>
    </citation>
    <scope>NUCLEOTIDE SEQUENCE [LARGE SCALE GENOMIC DNA]</scope>
    <source>
        <strain evidence="16">W13939</strain>
    </source>
</reference>
<protein>
    <recommendedName>
        <fullName evidence="17">Cytochrome P450</fullName>
    </recommendedName>
</protein>
<comment type="cofactor">
    <cofactor evidence="1 12">
        <name>heme</name>
        <dbReference type="ChEBI" id="CHEBI:30413"/>
    </cofactor>
</comment>
<evidence type="ECO:0000256" key="7">
    <source>
        <dbReference type="ARBA" id="ARBA00022989"/>
    </source>
</evidence>
<accession>A0A7H8QL81</accession>
<comment type="similarity">
    <text evidence="3">Belongs to the cytochrome P450 family.</text>
</comment>
<dbReference type="RefSeq" id="XP_035340701.1">
    <property type="nucleotide sequence ID" value="XM_035484808.1"/>
</dbReference>
<comment type="subcellular location">
    <subcellularLocation>
        <location evidence="2">Membrane</location>
        <topology evidence="2">Single-pass membrane protein</topology>
    </subcellularLocation>
</comment>
<evidence type="ECO:0000256" key="8">
    <source>
        <dbReference type="ARBA" id="ARBA00023002"/>
    </source>
</evidence>
<dbReference type="PANTHER" id="PTHR24305:SF157">
    <property type="entry name" value="N-ACETYLTRYPTOPHAN 6-HYDROXYLASE IVOC-RELATED"/>
    <property type="match status" value="1"/>
</dbReference>
<organism evidence="15 16">
    <name type="scientific">Talaromyces rugulosus</name>
    <name type="common">Penicillium rugulosum</name>
    <dbReference type="NCBI Taxonomy" id="121627"/>
    <lineage>
        <taxon>Eukaryota</taxon>
        <taxon>Fungi</taxon>
        <taxon>Dikarya</taxon>
        <taxon>Ascomycota</taxon>
        <taxon>Pezizomycotina</taxon>
        <taxon>Eurotiomycetes</taxon>
        <taxon>Eurotiomycetidae</taxon>
        <taxon>Eurotiales</taxon>
        <taxon>Trichocomaceae</taxon>
        <taxon>Talaromyces</taxon>
        <taxon>Talaromyces sect. Islandici</taxon>
    </lineage>
</organism>
<dbReference type="GO" id="GO:0016020">
    <property type="term" value="C:membrane"/>
    <property type="evidence" value="ECO:0007669"/>
    <property type="project" value="UniProtKB-SubCell"/>
</dbReference>
<dbReference type="GO" id="GO:0004497">
    <property type="term" value="F:monooxygenase activity"/>
    <property type="evidence" value="ECO:0007669"/>
    <property type="project" value="UniProtKB-KW"/>
</dbReference>
<evidence type="ECO:0000256" key="4">
    <source>
        <dbReference type="ARBA" id="ARBA00022617"/>
    </source>
</evidence>
<evidence type="ECO:0000256" key="5">
    <source>
        <dbReference type="ARBA" id="ARBA00022692"/>
    </source>
</evidence>
<dbReference type="InterPro" id="IPR002401">
    <property type="entry name" value="Cyt_P450_E_grp-I"/>
</dbReference>
<dbReference type="InterPro" id="IPR036396">
    <property type="entry name" value="Cyt_P450_sf"/>
</dbReference>
<dbReference type="GO" id="GO:0005506">
    <property type="term" value="F:iron ion binding"/>
    <property type="evidence" value="ECO:0007669"/>
    <property type="project" value="InterPro"/>
</dbReference>
<evidence type="ECO:0008006" key="17">
    <source>
        <dbReference type="Google" id="ProtNLM"/>
    </source>
</evidence>
<evidence type="ECO:0000256" key="6">
    <source>
        <dbReference type="ARBA" id="ARBA00022723"/>
    </source>
</evidence>
<evidence type="ECO:0000256" key="9">
    <source>
        <dbReference type="ARBA" id="ARBA00023004"/>
    </source>
</evidence>
<evidence type="ECO:0000256" key="12">
    <source>
        <dbReference type="PIRSR" id="PIRSR602401-1"/>
    </source>
</evidence>
<keyword evidence="7 14" id="KW-1133">Transmembrane helix</keyword>
<dbReference type="CDD" id="cd11062">
    <property type="entry name" value="CYP58-like"/>
    <property type="match status" value="1"/>
</dbReference>
<evidence type="ECO:0000313" key="16">
    <source>
        <dbReference type="Proteomes" id="UP000509510"/>
    </source>
</evidence>
<dbReference type="SUPFAM" id="SSF48264">
    <property type="entry name" value="Cytochrome P450"/>
    <property type="match status" value="1"/>
</dbReference>
<keyword evidence="4 12" id="KW-0349">Heme</keyword>
<dbReference type="PRINTS" id="PR00463">
    <property type="entry name" value="EP450I"/>
</dbReference>
<keyword evidence="5 14" id="KW-0812">Transmembrane</keyword>
<sequence>MDFYLLLWLCPLYIVGTIVYRLFLHPLSGFPGPKLAAVTHLYEFYFNLVQDGMFIWEVERMHAQYGPVVRITPHELHIKDAHFYDEIYAPASRKREKYSGFVAHFGTPSSMVTTIQHEHHRLRRAPLNSFFSKRSVVQLEPVIRENIGKLADRLAAEIQKDEGVIRLDAAFTALTMDVITHYSYGKSYRYLDEPDFKLAWKDAVLAASANGAMLRHFPAMLAVSKSMPHWLLKKLDPQAAVLLEIQHMVRSQSVESLQRLQAKKEDNEKTNTAKTTNNDANDNNDDEQAKSIFDALNNPSMLPPEERTLDRLQDEGQILLAAGSETTAKTLAVISLHLLRSPAVLARLREELISVMPTPISTASWVELEALPYLTAIINEGLRLSYGVTTRLPRVAPTEDLQYKEWIIPRGTPVSETSYFVQMDPTIFPNPDSFDPDRWIQAAARGERLDRFIVSFTKGSRQCLGINLAYAELYLTVAHIFRRFELELFETDVDDVRLVRDRFFGAPRDGSKGVRAIVRGETLL</sequence>
<dbReference type="InterPro" id="IPR001128">
    <property type="entry name" value="Cyt_P450"/>
</dbReference>
<dbReference type="AlphaFoldDB" id="A0A7H8QL81"/>
<dbReference type="InterPro" id="IPR050121">
    <property type="entry name" value="Cytochrome_P450_monoxygenase"/>
</dbReference>
<evidence type="ECO:0000256" key="11">
    <source>
        <dbReference type="ARBA" id="ARBA00023136"/>
    </source>
</evidence>
<keyword evidence="9 12" id="KW-0408">Iron</keyword>
<feature type="binding site" description="axial binding residue" evidence="12">
    <location>
        <position position="463"/>
    </location>
    <ligand>
        <name>heme</name>
        <dbReference type="ChEBI" id="CHEBI:30413"/>
    </ligand>
    <ligandPart>
        <name>Fe</name>
        <dbReference type="ChEBI" id="CHEBI:18248"/>
    </ligandPart>
</feature>
<keyword evidence="6 12" id="KW-0479">Metal-binding</keyword>
<evidence type="ECO:0000313" key="15">
    <source>
        <dbReference type="EMBL" id="QKX54522.1"/>
    </source>
</evidence>
<dbReference type="KEGG" id="trg:TRUGW13939_01609"/>
<keyword evidence="16" id="KW-1185">Reference proteome</keyword>
<dbReference type="Proteomes" id="UP000509510">
    <property type="component" value="Chromosome I"/>
</dbReference>
<dbReference type="PANTHER" id="PTHR24305">
    <property type="entry name" value="CYTOCHROME P450"/>
    <property type="match status" value="1"/>
</dbReference>
<dbReference type="GO" id="GO:0020037">
    <property type="term" value="F:heme binding"/>
    <property type="evidence" value="ECO:0007669"/>
    <property type="project" value="InterPro"/>
</dbReference>
<dbReference type="FunFam" id="1.10.630.10:FF:000069">
    <property type="entry name" value="Cytochrome P450, putative (Eurofung)"/>
    <property type="match status" value="1"/>
</dbReference>
<dbReference type="EMBL" id="CP055898">
    <property type="protein sequence ID" value="QKX54522.1"/>
    <property type="molecule type" value="Genomic_DNA"/>
</dbReference>
<dbReference type="GO" id="GO:0016705">
    <property type="term" value="F:oxidoreductase activity, acting on paired donors, with incorporation or reduction of molecular oxygen"/>
    <property type="evidence" value="ECO:0007669"/>
    <property type="project" value="InterPro"/>
</dbReference>
<dbReference type="OrthoDB" id="3945418at2759"/>
<dbReference type="Gene3D" id="1.10.630.10">
    <property type="entry name" value="Cytochrome P450"/>
    <property type="match status" value="1"/>
</dbReference>
<keyword evidence="11 14" id="KW-0472">Membrane</keyword>
<evidence type="ECO:0000256" key="1">
    <source>
        <dbReference type="ARBA" id="ARBA00001971"/>
    </source>
</evidence>
<evidence type="ECO:0000256" key="10">
    <source>
        <dbReference type="ARBA" id="ARBA00023033"/>
    </source>
</evidence>
<evidence type="ECO:0000256" key="13">
    <source>
        <dbReference type="SAM" id="MobiDB-lite"/>
    </source>
</evidence>
<evidence type="ECO:0000256" key="2">
    <source>
        <dbReference type="ARBA" id="ARBA00004167"/>
    </source>
</evidence>
<feature type="region of interest" description="Disordered" evidence="13">
    <location>
        <begin position="256"/>
        <end position="286"/>
    </location>
</feature>
<proteinExistence type="inferred from homology"/>
<feature type="transmembrane region" description="Helical" evidence="14">
    <location>
        <begin position="6"/>
        <end position="24"/>
    </location>
</feature>
<evidence type="ECO:0000256" key="3">
    <source>
        <dbReference type="ARBA" id="ARBA00010617"/>
    </source>
</evidence>